<feature type="compositionally biased region" description="Basic and acidic residues" evidence="1">
    <location>
        <begin position="33"/>
        <end position="44"/>
    </location>
</feature>
<evidence type="ECO:0000313" key="2">
    <source>
        <dbReference type="EMBL" id="KKM89885.1"/>
    </source>
</evidence>
<name>A0A0F9NM88_9ZZZZ</name>
<sequence>MEEKNLDENKEEVEEEVPKAEPASPAGSSTIEQARKENDRREKLLEREETHCYFSLSQMQAQPIASIYLR</sequence>
<organism evidence="2">
    <name type="scientific">marine sediment metagenome</name>
    <dbReference type="NCBI Taxonomy" id="412755"/>
    <lineage>
        <taxon>unclassified sequences</taxon>
        <taxon>metagenomes</taxon>
        <taxon>ecological metagenomes</taxon>
    </lineage>
</organism>
<reference evidence="2" key="1">
    <citation type="journal article" date="2015" name="Nature">
        <title>Complex archaea that bridge the gap between prokaryotes and eukaryotes.</title>
        <authorList>
            <person name="Spang A."/>
            <person name="Saw J.H."/>
            <person name="Jorgensen S.L."/>
            <person name="Zaremba-Niedzwiedzka K."/>
            <person name="Martijn J."/>
            <person name="Lind A.E."/>
            <person name="van Eijk R."/>
            <person name="Schleper C."/>
            <person name="Guy L."/>
            <person name="Ettema T.J."/>
        </authorList>
    </citation>
    <scope>NUCLEOTIDE SEQUENCE</scope>
</reference>
<evidence type="ECO:0000256" key="1">
    <source>
        <dbReference type="SAM" id="MobiDB-lite"/>
    </source>
</evidence>
<gene>
    <name evidence="2" type="ORF">LCGC14_1244120</name>
</gene>
<proteinExistence type="predicted"/>
<accession>A0A0F9NM88</accession>
<dbReference type="EMBL" id="LAZR01006751">
    <property type="protein sequence ID" value="KKM89885.1"/>
    <property type="molecule type" value="Genomic_DNA"/>
</dbReference>
<comment type="caution">
    <text evidence="2">The sequence shown here is derived from an EMBL/GenBank/DDBJ whole genome shotgun (WGS) entry which is preliminary data.</text>
</comment>
<dbReference type="AlphaFoldDB" id="A0A0F9NM88"/>
<protein>
    <submittedName>
        <fullName evidence="2">Uncharacterized protein</fullName>
    </submittedName>
</protein>
<feature type="region of interest" description="Disordered" evidence="1">
    <location>
        <begin position="1"/>
        <end position="44"/>
    </location>
</feature>